<evidence type="ECO:0000256" key="2">
    <source>
        <dbReference type="ARBA" id="ARBA00022475"/>
    </source>
</evidence>
<evidence type="ECO:0000256" key="6">
    <source>
        <dbReference type="SAM" id="MobiDB-lite"/>
    </source>
</evidence>
<name>A0A8K0L0N2_9PEZI</name>
<keyword evidence="4" id="KW-0808">Transferase</keyword>
<protein>
    <submittedName>
        <fullName evidence="8">Uncharacterized protein</fullName>
    </submittedName>
</protein>
<dbReference type="GO" id="GO:0005886">
    <property type="term" value="C:plasma membrane"/>
    <property type="evidence" value="ECO:0007669"/>
    <property type="project" value="UniProtKB-SubCell"/>
</dbReference>
<comment type="caution">
    <text evidence="8">The sequence shown here is derived from an EMBL/GenBank/DDBJ whole genome shotgun (WGS) entry which is preliminary data.</text>
</comment>
<dbReference type="GO" id="GO:0085029">
    <property type="term" value="P:extracellular matrix assembly"/>
    <property type="evidence" value="ECO:0007669"/>
    <property type="project" value="TreeGrafter"/>
</dbReference>
<reference evidence="8" key="1">
    <citation type="submission" date="2021-07" db="EMBL/GenBank/DDBJ databases">
        <title>Elsinoe batatas strain:CRI-CJ2 Genome sequencing and assembly.</title>
        <authorList>
            <person name="Huang L."/>
        </authorList>
    </citation>
    <scope>NUCLEOTIDE SEQUENCE</scope>
    <source>
        <strain evidence="8">CRI-CJ2</strain>
    </source>
</reference>
<evidence type="ECO:0000256" key="7">
    <source>
        <dbReference type="SAM" id="Phobius"/>
    </source>
</evidence>
<keyword evidence="9" id="KW-1185">Reference proteome</keyword>
<keyword evidence="7" id="KW-0812">Transmembrane</keyword>
<feature type="region of interest" description="Disordered" evidence="6">
    <location>
        <begin position="176"/>
        <end position="198"/>
    </location>
</feature>
<evidence type="ECO:0000256" key="3">
    <source>
        <dbReference type="ARBA" id="ARBA00022676"/>
    </source>
</evidence>
<keyword evidence="7" id="KW-1133">Transmembrane helix</keyword>
<evidence type="ECO:0000256" key="4">
    <source>
        <dbReference type="ARBA" id="ARBA00022679"/>
    </source>
</evidence>
<dbReference type="EMBL" id="JAESVG020000006">
    <property type="protein sequence ID" value="KAG8626917.1"/>
    <property type="molecule type" value="Genomic_DNA"/>
</dbReference>
<dbReference type="AlphaFoldDB" id="A0A8K0L0N2"/>
<organism evidence="8 9">
    <name type="scientific">Elsinoe batatas</name>
    <dbReference type="NCBI Taxonomy" id="2601811"/>
    <lineage>
        <taxon>Eukaryota</taxon>
        <taxon>Fungi</taxon>
        <taxon>Dikarya</taxon>
        <taxon>Ascomycota</taxon>
        <taxon>Pezizomycotina</taxon>
        <taxon>Dothideomycetes</taxon>
        <taxon>Dothideomycetidae</taxon>
        <taxon>Myriangiales</taxon>
        <taxon>Elsinoaceae</taxon>
        <taxon>Elsinoe</taxon>
    </lineage>
</organism>
<feature type="transmembrane region" description="Helical" evidence="7">
    <location>
        <begin position="548"/>
        <end position="568"/>
    </location>
</feature>
<feature type="transmembrane region" description="Helical" evidence="7">
    <location>
        <begin position="17"/>
        <end position="38"/>
    </location>
</feature>
<dbReference type="PANTHER" id="PTHR22913">
    <property type="entry name" value="HYALURONAN SYNTHASE"/>
    <property type="match status" value="1"/>
</dbReference>
<dbReference type="InterPro" id="IPR029044">
    <property type="entry name" value="Nucleotide-diphossugar_trans"/>
</dbReference>
<keyword evidence="2" id="KW-1003">Cell membrane</keyword>
<feature type="transmembrane region" description="Helical" evidence="7">
    <location>
        <begin position="580"/>
        <end position="599"/>
    </location>
</feature>
<keyword evidence="3" id="KW-0328">Glycosyltransferase</keyword>
<proteinExistence type="predicted"/>
<dbReference type="GO" id="GO:0030213">
    <property type="term" value="P:hyaluronan biosynthetic process"/>
    <property type="evidence" value="ECO:0007669"/>
    <property type="project" value="TreeGrafter"/>
</dbReference>
<dbReference type="SUPFAM" id="SSF53448">
    <property type="entry name" value="Nucleotide-diphospho-sugar transferases"/>
    <property type="match status" value="1"/>
</dbReference>
<comment type="subcellular location">
    <subcellularLocation>
        <location evidence="1">Cell membrane</location>
    </subcellularLocation>
</comment>
<evidence type="ECO:0000256" key="1">
    <source>
        <dbReference type="ARBA" id="ARBA00004236"/>
    </source>
</evidence>
<evidence type="ECO:0000313" key="9">
    <source>
        <dbReference type="Proteomes" id="UP000809789"/>
    </source>
</evidence>
<dbReference type="GO" id="GO:0050501">
    <property type="term" value="F:hyaluronan synthase activity"/>
    <property type="evidence" value="ECO:0007669"/>
    <property type="project" value="TreeGrafter"/>
</dbReference>
<sequence length="601" mass="65954">MVASFTTLSLSQMRSTVVAYLVLLARTVLNITLVYLLVNYWSSATWGFPLFAEALVQIACSELNIFKLKKRERQANEALGDSVQSDEKLEQGQSNSQLDCVTSVVGYREDEDIWRKCLESYRDNYDGVVRAVCMGIDGNDNEDYVMVEVAKEVFGTELTIIELGETFEALAAQISSSTPSPQDSPMLGPISEKVPPSAATSNQEDILPALVAHATAILQAHSALYTSPSSPVRPICITQPHHSKKEIMFTTFVFSIAIAQANDISFLWSTDSDSWVYPGTLSTAIKSIYCDERIGGTATRFSIHNKDESMIAHFAAATYEADFALQIGLLSACDTTDCQPGPCALFRRKALEEAVVKWYGQSIFGFRPLVNDDRHLTTRLLLSGHHITSHPLTPTATDTPTTLPKYIIQQIRWARASFVEGTCYPRIFLLHHPLLCLATFRRSYIPFLNILIVTRYLTTGEGSGFSSLPDIAARLLVGSLYSSTRIGKGVWDMPLHAASMLLFQVPQSAFQVWAGLSMFENAWGTTGRSRSERKRGERWGWLLRQGGPLVLVGVWVGMVVAALGRWVVLRAGLVEGGEAWVALGTGLVMVGLYGGAIAAGA</sequence>
<accession>A0A8K0L0N2</accession>
<dbReference type="OrthoDB" id="9876900at2759"/>
<dbReference type="PANTHER" id="PTHR22913:SF12">
    <property type="entry name" value="MANNURONAN SYNTHASE"/>
    <property type="match status" value="1"/>
</dbReference>
<dbReference type="Pfam" id="PF13641">
    <property type="entry name" value="Glyco_tranf_2_3"/>
    <property type="match status" value="1"/>
</dbReference>
<dbReference type="Proteomes" id="UP000809789">
    <property type="component" value="Unassembled WGS sequence"/>
</dbReference>
<evidence type="ECO:0000256" key="5">
    <source>
        <dbReference type="ARBA" id="ARBA00023136"/>
    </source>
</evidence>
<keyword evidence="5 7" id="KW-0472">Membrane</keyword>
<evidence type="ECO:0000313" key="8">
    <source>
        <dbReference type="EMBL" id="KAG8626917.1"/>
    </source>
</evidence>
<gene>
    <name evidence="8" type="ORF">KVT40_005862</name>
</gene>